<reference evidence="2" key="1">
    <citation type="submission" date="2023-09" db="EMBL/GenBank/DDBJ databases">
        <title>Arcobacter tbilisiensis sp. nov. isolated from chicken meat in Tbilisi, Georgia.</title>
        <authorList>
            <person name="Matthias R."/>
            <person name="Zautner A.E."/>
        </authorList>
    </citation>
    <scope>NUCLEOTIDE SEQUENCE</scope>
    <source>
        <strain evidence="2">LEO 107</strain>
    </source>
</reference>
<dbReference type="AlphaFoldDB" id="A0AA96CVC2"/>
<organism evidence="2">
    <name type="scientific">Arcobacter sp. AZ-2023</name>
    <dbReference type="NCBI Taxonomy" id="3074453"/>
    <lineage>
        <taxon>Bacteria</taxon>
        <taxon>Pseudomonadati</taxon>
        <taxon>Campylobacterota</taxon>
        <taxon>Epsilonproteobacteria</taxon>
        <taxon>Campylobacterales</taxon>
        <taxon>Arcobacteraceae</taxon>
        <taxon>Arcobacter</taxon>
    </lineage>
</organism>
<evidence type="ECO:0000313" key="2">
    <source>
        <dbReference type="EMBL" id="WNL16240.1"/>
    </source>
</evidence>
<evidence type="ECO:0000256" key="1">
    <source>
        <dbReference type="SAM" id="Phobius"/>
    </source>
</evidence>
<proteinExistence type="predicted"/>
<dbReference type="EMBL" id="CP134846">
    <property type="protein sequence ID" value="WNL16240.1"/>
    <property type="molecule type" value="Genomic_DNA"/>
</dbReference>
<keyword evidence="1" id="KW-0812">Transmembrane</keyword>
<feature type="transmembrane region" description="Helical" evidence="1">
    <location>
        <begin position="12"/>
        <end position="33"/>
    </location>
</feature>
<gene>
    <name evidence="2" type="ORF">RJG54_08450</name>
</gene>
<keyword evidence="1" id="KW-1133">Transmembrane helix</keyword>
<name>A0AA96CVC2_9BACT</name>
<accession>A0AA96CVC2</accession>
<sequence length="122" mass="13831">MITTLLTNYKGYLMAGLGCVFLIICGYAIYLNLSLENTKIKLEQEKEDNKNLKIAIQDTVIAFNELLAIEKDKNSLQVEALKDKEQLVVASEKVQNALKKYKEKTSNETIKKNCPKPVPFSF</sequence>
<keyword evidence="1" id="KW-0472">Membrane</keyword>
<protein>
    <submittedName>
        <fullName evidence="2">Uncharacterized protein</fullName>
    </submittedName>
</protein>